<comment type="caution">
    <text evidence="1">The sequence shown here is derived from an EMBL/GenBank/DDBJ whole genome shotgun (WGS) entry which is preliminary data.</text>
</comment>
<evidence type="ECO:0000313" key="2">
    <source>
        <dbReference type="Proteomes" id="UP000307720"/>
    </source>
</evidence>
<evidence type="ECO:0000313" key="1">
    <source>
        <dbReference type="EMBL" id="TGX99752.1"/>
    </source>
</evidence>
<keyword evidence="2" id="KW-1185">Reference proteome</keyword>
<name>A0AC61R142_9FIRM</name>
<proteinExistence type="predicted"/>
<protein>
    <submittedName>
        <fullName evidence="1">Uncharacterized protein</fullName>
    </submittedName>
</protein>
<sequence length="569" mass="65717">MARTISIGRQDFERMRTRDVFYIDKTKFIREWWEAEDDVTLIARPRRFGKTLNMSMTEQFFSVDYAERDDLFEGLAVWEDEKYRKLQGTYPVLFISFADVKETSFEQARKRICMIIEELYNKYDFLLEGNVLNEKEKKNFEEVSKNMESSTAAASLKNLSGYMSSYCGGEKVIILLDEYDTPMQEAYVGGYWEEMSEFIRGLFNSTFKTNPYLERALMTGITRVSKESIFSDLNNLNVVTTTSDEYADSFGFTEEEVFSALEEYSLSDRKEEVKSWYDGFTFGTTTDIYNPWSILNYLDKKKLAAYWANTSSNSLVGKLIREGGKGIKKIFEDLIRGGTLCAEIDEQIVYSQLDSSEQAIWSLLLATGYLKVKKFNAHITENGEWKEEYELELTNFEVRGMFRSIIRGWFGSVSSAYNDFIKALLLGDIYAMNDYMNTVASVTFSSFDTGKNPSRQEPERFYHGFVLGLMVDMAGRYVLTSNRESGFGRYDVMLEPLRAEDDAFILEFKVHQPGKEENLQDTVQAALKQIEEKDYAAALRAKGIPHERIRKYGFAFRGKEVLIDGELSE</sequence>
<organism evidence="1 2">
    <name type="scientific">Hominisplanchenecus murintestinalis</name>
    <dbReference type="NCBI Taxonomy" id="2941517"/>
    <lineage>
        <taxon>Bacteria</taxon>
        <taxon>Bacillati</taxon>
        <taxon>Bacillota</taxon>
        <taxon>Clostridia</taxon>
        <taxon>Lachnospirales</taxon>
        <taxon>Lachnospiraceae</taxon>
        <taxon>Hominisplanchenecus</taxon>
    </lineage>
</organism>
<accession>A0AC61R142</accession>
<gene>
    <name evidence="1" type="ORF">E5357_04540</name>
</gene>
<dbReference type="Proteomes" id="UP000307720">
    <property type="component" value="Unassembled WGS sequence"/>
</dbReference>
<dbReference type="EMBL" id="SRZB01000005">
    <property type="protein sequence ID" value="TGX99752.1"/>
    <property type="molecule type" value="Genomic_DNA"/>
</dbReference>
<reference evidence="1" key="1">
    <citation type="submission" date="2019-04" db="EMBL/GenBank/DDBJ databases">
        <title>Microbes associate with the intestines of laboratory mice.</title>
        <authorList>
            <person name="Navarre W."/>
            <person name="Wong E."/>
            <person name="Huang K."/>
            <person name="Tropini C."/>
            <person name="Ng K."/>
            <person name="Yu B."/>
        </authorList>
    </citation>
    <scope>NUCLEOTIDE SEQUENCE</scope>
    <source>
        <strain evidence="1">NM72_1-8</strain>
    </source>
</reference>